<dbReference type="EMBL" id="BMJY01000001">
    <property type="protein sequence ID" value="GGH33560.1"/>
    <property type="molecule type" value="Genomic_DNA"/>
</dbReference>
<dbReference type="PANTHER" id="PTHR30345">
    <property type="entry name" value="RIBOSE-5-PHOSPHATE ISOMERASE B"/>
    <property type="match status" value="1"/>
</dbReference>
<proteinExistence type="inferred from homology"/>
<gene>
    <name evidence="2" type="ORF">GCM10010921_00580</name>
</gene>
<comment type="caution">
    <text evidence="2">The sequence shown here is derived from an EMBL/GenBank/DDBJ whole genome shotgun (WGS) entry which is preliminary data.</text>
</comment>
<dbReference type="PANTHER" id="PTHR30345:SF0">
    <property type="entry name" value="DNA DAMAGE-REPAIR_TOLERATION PROTEIN DRT102"/>
    <property type="match status" value="1"/>
</dbReference>
<keyword evidence="3" id="KW-1185">Reference proteome</keyword>
<dbReference type="GO" id="GO:0009052">
    <property type="term" value="P:pentose-phosphate shunt, non-oxidative branch"/>
    <property type="evidence" value="ECO:0007669"/>
    <property type="project" value="TreeGrafter"/>
</dbReference>
<evidence type="ECO:0000313" key="3">
    <source>
        <dbReference type="Proteomes" id="UP000657592"/>
    </source>
</evidence>
<name>A0A917MK75_9MICO</name>
<evidence type="ECO:0000256" key="1">
    <source>
        <dbReference type="ARBA" id="ARBA00008754"/>
    </source>
</evidence>
<dbReference type="GO" id="GO:0019316">
    <property type="term" value="P:D-allose catabolic process"/>
    <property type="evidence" value="ECO:0007669"/>
    <property type="project" value="TreeGrafter"/>
</dbReference>
<dbReference type="SUPFAM" id="SSF89623">
    <property type="entry name" value="Ribose/Galactose isomerase RpiB/AlsB"/>
    <property type="match status" value="1"/>
</dbReference>
<dbReference type="AlphaFoldDB" id="A0A917MK75"/>
<dbReference type="InterPro" id="IPR003500">
    <property type="entry name" value="RpiB_LacA_LacB"/>
</dbReference>
<dbReference type="InterPro" id="IPR036569">
    <property type="entry name" value="RpiB_LacA_LacB_sf"/>
</dbReference>
<reference evidence="2" key="1">
    <citation type="journal article" date="2014" name="Int. J. Syst. Evol. Microbiol.">
        <title>Complete genome sequence of Corynebacterium casei LMG S-19264T (=DSM 44701T), isolated from a smear-ripened cheese.</title>
        <authorList>
            <consortium name="US DOE Joint Genome Institute (JGI-PGF)"/>
            <person name="Walter F."/>
            <person name="Albersmeier A."/>
            <person name="Kalinowski J."/>
            <person name="Ruckert C."/>
        </authorList>
    </citation>
    <scope>NUCLEOTIDE SEQUENCE</scope>
    <source>
        <strain evidence="2">CGMCC 1.15794</strain>
    </source>
</reference>
<sequence length="172" mass="18099">MTRIHIAADHGGYEIGRALQARALAAGHDVIWHGPDALDPGDDYPAFAVRVGKAVVDDQDAALDAFGVLVVEDPAFAVVAANKVTGARALPAVSPNVAIAGRKGVDANVLVLGGDALEQIAWQTLIAFVTTKLDHAVDPARRVLQIQEYESAGTIEGWAVQLEPEQVAVQHD</sequence>
<dbReference type="GO" id="GO:0004751">
    <property type="term" value="F:ribose-5-phosphate isomerase activity"/>
    <property type="evidence" value="ECO:0007669"/>
    <property type="project" value="TreeGrafter"/>
</dbReference>
<dbReference type="RefSeq" id="WP_188754247.1">
    <property type="nucleotide sequence ID" value="NZ_BMJY01000001.1"/>
</dbReference>
<accession>A0A917MK75</accession>
<protein>
    <submittedName>
        <fullName evidence="2">Ribose-5-phosphate isomerase</fullName>
    </submittedName>
</protein>
<reference evidence="2" key="2">
    <citation type="submission" date="2020-09" db="EMBL/GenBank/DDBJ databases">
        <authorList>
            <person name="Sun Q."/>
            <person name="Zhou Y."/>
        </authorList>
    </citation>
    <scope>NUCLEOTIDE SEQUENCE</scope>
    <source>
        <strain evidence="2">CGMCC 1.15794</strain>
    </source>
</reference>
<dbReference type="Pfam" id="PF02502">
    <property type="entry name" value="LacAB_rpiB"/>
    <property type="match status" value="1"/>
</dbReference>
<comment type="similarity">
    <text evidence="1">Belongs to the LacAB/RpiB family.</text>
</comment>
<evidence type="ECO:0000313" key="2">
    <source>
        <dbReference type="EMBL" id="GGH33560.1"/>
    </source>
</evidence>
<organism evidence="2 3">
    <name type="scientific">Microbacterium album</name>
    <dbReference type="NCBI Taxonomy" id="2053191"/>
    <lineage>
        <taxon>Bacteria</taxon>
        <taxon>Bacillati</taxon>
        <taxon>Actinomycetota</taxon>
        <taxon>Actinomycetes</taxon>
        <taxon>Micrococcales</taxon>
        <taxon>Microbacteriaceae</taxon>
        <taxon>Microbacterium</taxon>
    </lineage>
</organism>
<dbReference type="Proteomes" id="UP000657592">
    <property type="component" value="Unassembled WGS sequence"/>
</dbReference>
<dbReference type="Gene3D" id="3.40.1400.10">
    <property type="entry name" value="Sugar-phosphate isomerase, RpiB/LacA/LacB"/>
    <property type="match status" value="1"/>
</dbReference>
<keyword evidence="2" id="KW-0413">Isomerase</keyword>